<sequence>MFLKKLKAVRPTIRSEVLSGGVALYLLLVMNVTFWQKSMAYLDWQYLALLAWRSNFLPALPRFAWPSLPDI</sequence>
<reference evidence="2 3" key="1">
    <citation type="submission" date="2024-06" db="EMBL/GenBank/DDBJ databases">
        <title>Genomic Encyclopedia of Type Strains, Phase IV (KMG-IV): sequencing the most valuable type-strain genomes for metagenomic binning, comparative biology and taxonomic classification.</title>
        <authorList>
            <person name="Goeker M."/>
        </authorList>
    </citation>
    <scope>NUCLEOTIDE SEQUENCE [LARGE SCALE GENOMIC DNA]</scope>
    <source>
        <strain evidence="2 3">DSM 105042</strain>
    </source>
</reference>
<evidence type="ECO:0000313" key="2">
    <source>
        <dbReference type="EMBL" id="MET3586080.1"/>
    </source>
</evidence>
<keyword evidence="3" id="KW-1185">Reference proteome</keyword>
<keyword evidence="1" id="KW-1133">Transmembrane helix</keyword>
<dbReference type="RefSeq" id="WP_247243823.1">
    <property type="nucleotide sequence ID" value="NZ_JALJRA010000007.1"/>
</dbReference>
<evidence type="ECO:0000313" key="3">
    <source>
        <dbReference type="Proteomes" id="UP001549031"/>
    </source>
</evidence>
<dbReference type="Proteomes" id="UP001549031">
    <property type="component" value="Unassembled WGS sequence"/>
</dbReference>
<evidence type="ECO:0000256" key="1">
    <source>
        <dbReference type="SAM" id="Phobius"/>
    </source>
</evidence>
<keyword evidence="1" id="KW-0812">Transmembrane</keyword>
<dbReference type="EMBL" id="JBEPLJ010000007">
    <property type="protein sequence ID" value="MET3586080.1"/>
    <property type="molecule type" value="Genomic_DNA"/>
</dbReference>
<gene>
    <name evidence="2" type="ORF">ABID21_002195</name>
</gene>
<organism evidence="2 3">
    <name type="scientific">Pseudorhizobium tarimense</name>
    <dbReference type="NCBI Taxonomy" id="1079109"/>
    <lineage>
        <taxon>Bacteria</taxon>
        <taxon>Pseudomonadati</taxon>
        <taxon>Pseudomonadota</taxon>
        <taxon>Alphaproteobacteria</taxon>
        <taxon>Hyphomicrobiales</taxon>
        <taxon>Rhizobiaceae</taxon>
        <taxon>Rhizobium/Agrobacterium group</taxon>
        <taxon>Pseudorhizobium</taxon>
    </lineage>
</organism>
<accession>A0ABV2H6A6</accession>
<name>A0ABV2H6A6_9HYPH</name>
<comment type="caution">
    <text evidence="2">The sequence shown here is derived from an EMBL/GenBank/DDBJ whole genome shotgun (WGS) entry which is preliminary data.</text>
</comment>
<feature type="transmembrane region" description="Helical" evidence="1">
    <location>
        <begin position="12"/>
        <end position="35"/>
    </location>
</feature>
<protein>
    <submittedName>
        <fullName evidence="2">Glucan phosphoethanolaminetransferase (Alkaline phosphatase superfamily)</fullName>
    </submittedName>
</protein>
<proteinExistence type="predicted"/>
<keyword evidence="1" id="KW-0472">Membrane</keyword>